<dbReference type="InterPro" id="IPR001036">
    <property type="entry name" value="Acrflvin-R"/>
</dbReference>
<feature type="transmembrane region" description="Helical" evidence="1">
    <location>
        <begin position="370"/>
        <end position="391"/>
    </location>
</feature>
<dbReference type="Pfam" id="PF00873">
    <property type="entry name" value="ACR_tran"/>
    <property type="match status" value="2"/>
</dbReference>
<dbReference type="Gene3D" id="3.30.70.1430">
    <property type="entry name" value="Multidrug efflux transporter AcrB pore domain"/>
    <property type="match status" value="2"/>
</dbReference>
<dbReference type="GO" id="GO:0005886">
    <property type="term" value="C:plasma membrane"/>
    <property type="evidence" value="ECO:0007669"/>
    <property type="project" value="TreeGrafter"/>
</dbReference>
<keyword evidence="1" id="KW-1133">Transmembrane helix</keyword>
<evidence type="ECO:0000256" key="1">
    <source>
        <dbReference type="SAM" id="Phobius"/>
    </source>
</evidence>
<feature type="transmembrane region" description="Helical" evidence="1">
    <location>
        <begin position="945"/>
        <end position="965"/>
    </location>
</feature>
<dbReference type="EMBL" id="JAJBZG010000005">
    <property type="protein sequence ID" value="MCB7481690.1"/>
    <property type="molecule type" value="Genomic_DNA"/>
</dbReference>
<feature type="transmembrane region" description="Helical" evidence="1">
    <location>
        <begin position="511"/>
        <end position="531"/>
    </location>
</feature>
<dbReference type="Proteomes" id="UP001139414">
    <property type="component" value="Unassembled WGS sequence"/>
</dbReference>
<proteinExistence type="predicted"/>
<dbReference type="InterPro" id="IPR027463">
    <property type="entry name" value="AcrB_DN_DC_subdom"/>
</dbReference>
<feature type="transmembrane region" description="Helical" evidence="1">
    <location>
        <begin position="20"/>
        <end position="38"/>
    </location>
</feature>
<keyword evidence="3" id="KW-1185">Reference proteome</keyword>
<name>A0A9X1LJT6_9FLAO</name>
<dbReference type="GO" id="GO:0042910">
    <property type="term" value="F:xenobiotic transmembrane transporter activity"/>
    <property type="evidence" value="ECO:0007669"/>
    <property type="project" value="TreeGrafter"/>
</dbReference>
<feature type="transmembrane region" description="Helical" evidence="1">
    <location>
        <begin position="344"/>
        <end position="363"/>
    </location>
</feature>
<organism evidence="2 3">
    <name type="scientific">Christiangramia sediminis</name>
    <dbReference type="NCBI Taxonomy" id="2881336"/>
    <lineage>
        <taxon>Bacteria</taxon>
        <taxon>Pseudomonadati</taxon>
        <taxon>Bacteroidota</taxon>
        <taxon>Flavobacteriia</taxon>
        <taxon>Flavobacteriales</taxon>
        <taxon>Flavobacteriaceae</taxon>
        <taxon>Christiangramia</taxon>
    </lineage>
</organism>
<dbReference type="AlphaFoldDB" id="A0A9X1LJT6"/>
<accession>A0A9X1LJT6</accession>
<feature type="transmembrane region" description="Helical" evidence="1">
    <location>
        <begin position="1108"/>
        <end position="1134"/>
    </location>
</feature>
<dbReference type="Gene3D" id="1.20.1640.10">
    <property type="entry name" value="Multidrug efflux transporter AcrB transmembrane domain"/>
    <property type="match status" value="2"/>
</dbReference>
<dbReference type="Gene3D" id="3.30.70.1320">
    <property type="entry name" value="Multidrug efflux transporter AcrB pore domain like"/>
    <property type="match status" value="1"/>
</dbReference>
<dbReference type="SUPFAM" id="SSF82714">
    <property type="entry name" value="Multidrug efflux transporter AcrB TolC docking domain, DN and DC subdomains"/>
    <property type="match status" value="2"/>
</dbReference>
<dbReference type="SUPFAM" id="SSF82693">
    <property type="entry name" value="Multidrug efflux transporter AcrB pore domain, PN1, PN2, PC1 and PC2 subdomains"/>
    <property type="match status" value="2"/>
</dbReference>
<feature type="transmembrane region" description="Helical" evidence="1">
    <location>
        <begin position="397"/>
        <end position="420"/>
    </location>
</feature>
<dbReference type="Gene3D" id="3.30.2090.10">
    <property type="entry name" value="Multidrug efflux transporter AcrB TolC docking domain, DN and DC subdomains"/>
    <property type="match status" value="2"/>
</dbReference>
<reference evidence="2" key="1">
    <citation type="submission" date="2021-10" db="EMBL/GenBank/DDBJ databases">
        <title>Gramella sp. ASW11-100T, isolated from marine sediment.</title>
        <authorList>
            <person name="Xia C."/>
        </authorList>
    </citation>
    <scope>NUCLEOTIDE SEQUENCE</scope>
    <source>
        <strain evidence="2">ASW11-100</strain>
    </source>
</reference>
<dbReference type="PANTHER" id="PTHR32063:SF0">
    <property type="entry name" value="SWARMING MOTILITY PROTEIN SWRC"/>
    <property type="match status" value="1"/>
</dbReference>
<keyword evidence="1" id="KW-0812">Transmembrane</keyword>
<keyword evidence="1" id="KW-0472">Membrane</keyword>
<dbReference type="RefSeq" id="WP_229340890.1">
    <property type="nucleotide sequence ID" value="NZ_JAJBZG010000005.1"/>
</dbReference>
<gene>
    <name evidence="2" type="ORF">LGQ90_10500</name>
</gene>
<evidence type="ECO:0000313" key="3">
    <source>
        <dbReference type="Proteomes" id="UP001139414"/>
    </source>
</evidence>
<dbReference type="SUPFAM" id="SSF82866">
    <property type="entry name" value="Multidrug efflux transporter AcrB transmembrane domain"/>
    <property type="match status" value="2"/>
</dbReference>
<feature type="transmembrane region" description="Helical" evidence="1">
    <location>
        <begin position="440"/>
        <end position="462"/>
    </location>
</feature>
<comment type="caution">
    <text evidence="2">The sequence shown here is derived from an EMBL/GenBank/DDBJ whole genome shotgun (WGS) entry which is preliminary data.</text>
</comment>
<protein>
    <submittedName>
        <fullName evidence="2">Efflux RND transporter permease subunit</fullName>
    </submittedName>
</protein>
<feature type="transmembrane region" description="Helical" evidence="1">
    <location>
        <begin position="590"/>
        <end position="611"/>
    </location>
</feature>
<evidence type="ECO:0000313" key="2">
    <source>
        <dbReference type="EMBL" id="MCB7481690.1"/>
    </source>
</evidence>
<sequence>MKLDKEFKLSSWAIDNKMTVYVIIAIVMVGGLLSYYSMPRESFPEIIETKIYVSSINPGNSAEDVEKFITEPLEEEFNDVGGVKEISSTTLQDYSLVIVEFEEEVNVDVAKQKIKDKVDLVKAETTWPTLDNGAKVEPNVFDLNLSEEQPILNINLTGDYTVQQLKDYAEYLQEKIELLPQIKEASIRGAEEMEVEIAVDLYKMSASQVSFQDIISAISSENRTISGGNIITSGVQKNIRIIGEIEDPQELKNVVVKREGGNIFLKDIASINFQEKDATTYAREYGEPVVMLDVKKRSGKNMIEAVNNIKEIIKTEQEEYLPESLDISLTNDLSTDTRNQVNDLVNNIIFGVILVVLVLMFFLGFRNSLFVGLAIPLSMFLSYIILSSLGYTLNTMVLFALVMGLGMLVDNGIVVVENVYTLMDEGWSRKKAAKQGLGEIAWPIIASTATTLMAFFPLALWPGTIGKFMVIFPITLSIVLGSSLFVAIIINSMLTSQFMKTEEGKISKKRLIRISIIMAIIGAVLLVGGYAVNIGALRAIGNLFLLGVLLLWLYKYVLSGAVDYFQFKSLKKLESNYERFLKYALRGRKAYGFFFGTLLLLFLSFVLIGLVQPDVLFFPENQPKQVITYIEYPEGTDIEKTNELTKNVEDQIFEVIKKYEDEDGYNFMVESVISQVGQGAGNPQTDGGQQNEMPHKGKVTIVMREFKERRGVESSQVLAEVRDAVNEFPGASIQVEKDAAGPPAGYPINIELKGEDYEKMLAEAENLRSYIQGLSIPGIEELKIDVNKSKPELDVRVDRRKAGQLGVSTSQVGQTLRRAIYGEEVSTYKDGDDDYEVNVRSNEEFRYDENALFNQPITFKDQNSGETRQVPISSLVETEVASSFSSIKRKDLKRVITVYSNVLQGYNGNQIVEQLQTSLKNYEMPEDISLQFTGEQEEQAENMSFLIKALLIALGGILLILVAQFNSVSKPVIILMAVVLSLVGVFLGLITFQMDFIIIMTMMGIISLAGIVVNNAIVLIDYTQILIDRKKKDLGLEEEDLLTRAQYFEVIVRGGKSRLRPVLLTAITTVLGLIPLAVGLNIDFFGLITDYDPAVYIGGDNVIFWGPLAWTVIFGLVFATFLTLVVVPVMFYLVNRGKVKFADKRKERELKKA</sequence>
<feature type="transmembrane region" description="Helical" evidence="1">
    <location>
        <begin position="468"/>
        <end position="490"/>
    </location>
</feature>
<feature type="transmembrane region" description="Helical" evidence="1">
    <location>
        <begin position="1062"/>
        <end position="1088"/>
    </location>
</feature>
<feature type="transmembrane region" description="Helical" evidence="1">
    <location>
        <begin position="543"/>
        <end position="565"/>
    </location>
</feature>
<feature type="transmembrane region" description="Helical" evidence="1">
    <location>
        <begin position="996"/>
        <end position="1022"/>
    </location>
</feature>
<dbReference type="Gene3D" id="3.30.70.1440">
    <property type="entry name" value="Multidrug efflux transporter AcrB pore domain"/>
    <property type="match status" value="1"/>
</dbReference>
<dbReference type="PANTHER" id="PTHR32063">
    <property type="match status" value="1"/>
</dbReference>
<dbReference type="PRINTS" id="PR00702">
    <property type="entry name" value="ACRIFLAVINRP"/>
</dbReference>
<feature type="transmembrane region" description="Helical" evidence="1">
    <location>
        <begin position="972"/>
        <end position="990"/>
    </location>
</feature>